<feature type="transmembrane region" description="Helical" evidence="8">
    <location>
        <begin position="313"/>
        <end position="332"/>
    </location>
</feature>
<dbReference type="Proteomes" id="UP000703038">
    <property type="component" value="Unassembled WGS sequence"/>
</dbReference>
<dbReference type="Pfam" id="PF03176">
    <property type="entry name" value="MMPL"/>
    <property type="match status" value="2"/>
</dbReference>
<comment type="subcellular location">
    <subcellularLocation>
        <location evidence="1">Cell membrane</location>
        <topology evidence="1">Multi-pass membrane protein</topology>
    </subcellularLocation>
</comment>
<evidence type="ECO:0000256" key="5">
    <source>
        <dbReference type="ARBA" id="ARBA00022989"/>
    </source>
</evidence>
<evidence type="ECO:0000256" key="4">
    <source>
        <dbReference type="ARBA" id="ARBA00022692"/>
    </source>
</evidence>
<dbReference type="InterPro" id="IPR000731">
    <property type="entry name" value="SSD"/>
</dbReference>
<keyword evidence="11" id="KW-1185">Reference proteome</keyword>
<feature type="transmembrane region" description="Helical" evidence="8">
    <location>
        <begin position="376"/>
        <end position="398"/>
    </location>
</feature>
<dbReference type="RefSeq" id="WP_307806042.1">
    <property type="nucleotide sequence ID" value="NZ_JAFBBK010000001.1"/>
</dbReference>
<dbReference type="Gene3D" id="1.20.1640.10">
    <property type="entry name" value="Multidrug efflux transporter AcrB transmembrane domain"/>
    <property type="match status" value="2"/>
</dbReference>
<feature type="domain" description="SSD" evidence="9">
    <location>
        <begin position="573"/>
        <end position="701"/>
    </location>
</feature>
<comment type="caution">
    <text evidence="10">The sequence shown here is derived from an EMBL/GenBank/DDBJ whole genome shotgun (WGS) entry which is preliminary data.</text>
</comment>
<feature type="transmembrane region" description="Helical" evidence="8">
    <location>
        <begin position="243"/>
        <end position="263"/>
    </location>
</feature>
<feature type="transmembrane region" description="Helical" evidence="8">
    <location>
        <begin position="20"/>
        <end position="38"/>
    </location>
</feature>
<dbReference type="PANTHER" id="PTHR33406">
    <property type="entry name" value="MEMBRANE PROTEIN MJ1562-RELATED"/>
    <property type="match status" value="1"/>
</dbReference>
<dbReference type="InterPro" id="IPR004869">
    <property type="entry name" value="MMPL_dom"/>
</dbReference>
<feature type="transmembrane region" description="Helical" evidence="8">
    <location>
        <begin position="545"/>
        <end position="563"/>
    </location>
</feature>
<evidence type="ECO:0000256" key="8">
    <source>
        <dbReference type="SAM" id="Phobius"/>
    </source>
</evidence>
<evidence type="ECO:0000256" key="7">
    <source>
        <dbReference type="SAM" id="MobiDB-lite"/>
    </source>
</evidence>
<keyword evidence="4 8" id="KW-0812">Transmembrane</keyword>
<evidence type="ECO:0000256" key="3">
    <source>
        <dbReference type="ARBA" id="ARBA00022475"/>
    </source>
</evidence>
<dbReference type="EMBL" id="JAFBBK010000001">
    <property type="protein sequence ID" value="MBM7416524.1"/>
    <property type="molecule type" value="Genomic_DNA"/>
</dbReference>
<dbReference type="PROSITE" id="PS50156">
    <property type="entry name" value="SSD"/>
    <property type="match status" value="2"/>
</dbReference>
<feature type="transmembrane region" description="Helical" evidence="8">
    <location>
        <begin position="570"/>
        <end position="591"/>
    </location>
</feature>
<feature type="transmembrane region" description="Helical" evidence="8">
    <location>
        <begin position="284"/>
        <end position="307"/>
    </location>
</feature>
<evidence type="ECO:0000259" key="9">
    <source>
        <dbReference type="PROSITE" id="PS50156"/>
    </source>
</evidence>
<protein>
    <submittedName>
        <fullName evidence="10">RND superfamily putative drug exporter</fullName>
    </submittedName>
</protein>
<accession>A0ABS2KX75</accession>
<evidence type="ECO:0000256" key="2">
    <source>
        <dbReference type="ARBA" id="ARBA00010157"/>
    </source>
</evidence>
<dbReference type="SUPFAM" id="SSF82866">
    <property type="entry name" value="Multidrug efflux transporter AcrB transmembrane domain"/>
    <property type="match status" value="2"/>
</dbReference>
<dbReference type="InterPro" id="IPR050545">
    <property type="entry name" value="Mycobact_MmpL"/>
</dbReference>
<sequence length="730" mass="74318">MSDNSVWNRVAGLVSGPRSWIVALLVILAAGALIGGVGSNSAAESSPTSLPSDAESARVDALLEEFPDADLSPVILVVTRADGGALSEQDLADVAAARMRMNGVERGVDAGAPDAPVVPAPDGEAAIAPVQVSTSESGTGLADLVTELRTAATDGLPDGLTAQVTGGPAFAADIADSFSGANVTLLGVTALVVALLLIATYRSPVLWLVPLAVVGFGDRVASTVGTAVSGLTGLSFDGSTSGITSVLVFGAGTNYALLLISRYREELRRESDHRAALHRAVRRAGPAIVASNATVVLALLTLLLGTLPSTRSLGGLAAAGLVVAAVFVLFVLPPLLSLFGRKLFWPFVPRVGDAEPTDKGVFFRVANAVGRRPGRAAAVSLVALAVCILGLVGTTVGLSQTEQFRVTAESVTGIDTLAEHFPAGQSDPTVVVARTAAASEVEAALQDTDGVVSVSRTADSQPGTSQPGTSQPGTSQPGTSQPGTSDTGLTEWSVVLDAEPSSDGAFAAVENLRASVAPITGADALVGGSDAQALDTSDAAARDRLVIIPVILLVVLLVLFALLRSALAPLVLVATTVLSTLAALGIGSWASENIFGFPALGDNVPLFGFLFLVALGVDYTIFLVTRAREETPSYGTRAGIVRAVASTGAVITSAGIVLAAVFTVLGVLPLILLTQLGIVVGLGILLDTFVVRTIVIPALFTLIGPRIWWPTELDPHSEDSPNATKEGVTS</sequence>
<keyword evidence="5 8" id="KW-1133">Transmembrane helix</keyword>
<feature type="transmembrane region" description="Helical" evidence="8">
    <location>
        <begin position="678"/>
        <end position="703"/>
    </location>
</feature>
<name>A0ABS2KX75_9NOCA</name>
<comment type="similarity">
    <text evidence="2">Belongs to the resistance-nodulation-cell division (RND) (TC 2.A.6) family. MmpL subfamily.</text>
</comment>
<gene>
    <name evidence="10" type="ORF">JOE42_003257</name>
</gene>
<evidence type="ECO:0000256" key="1">
    <source>
        <dbReference type="ARBA" id="ARBA00004651"/>
    </source>
</evidence>
<keyword evidence="6 8" id="KW-0472">Membrane</keyword>
<feature type="compositionally biased region" description="Polar residues" evidence="7">
    <location>
        <begin position="454"/>
        <end position="488"/>
    </location>
</feature>
<feature type="transmembrane region" description="Helical" evidence="8">
    <location>
        <begin position="183"/>
        <end position="201"/>
    </location>
</feature>
<evidence type="ECO:0000256" key="6">
    <source>
        <dbReference type="ARBA" id="ARBA00023136"/>
    </source>
</evidence>
<evidence type="ECO:0000313" key="11">
    <source>
        <dbReference type="Proteomes" id="UP000703038"/>
    </source>
</evidence>
<dbReference type="PANTHER" id="PTHR33406:SF6">
    <property type="entry name" value="MEMBRANE PROTEIN YDGH-RELATED"/>
    <property type="match status" value="1"/>
</dbReference>
<reference evidence="10 11" key="1">
    <citation type="submission" date="2021-01" db="EMBL/GenBank/DDBJ databases">
        <title>Genomics of switchgrass bacterial isolates.</title>
        <authorList>
            <person name="Shade A."/>
        </authorList>
    </citation>
    <scope>NUCLEOTIDE SEQUENCE [LARGE SCALE GENOMIC DNA]</scope>
    <source>
        <strain evidence="10 11">PvP111</strain>
    </source>
</reference>
<feature type="transmembrane region" description="Helical" evidence="8">
    <location>
        <begin position="603"/>
        <end position="624"/>
    </location>
</feature>
<feature type="region of interest" description="Disordered" evidence="7">
    <location>
        <begin position="448"/>
        <end position="488"/>
    </location>
</feature>
<organism evidence="10 11">
    <name type="scientific">Rhodococcoides corynebacterioides</name>
    <dbReference type="NCBI Taxonomy" id="53972"/>
    <lineage>
        <taxon>Bacteria</taxon>
        <taxon>Bacillati</taxon>
        <taxon>Actinomycetota</taxon>
        <taxon>Actinomycetes</taxon>
        <taxon>Mycobacteriales</taxon>
        <taxon>Nocardiaceae</taxon>
        <taxon>Rhodococcoides</taxon>
    </lineage>
</organism>
<feature type="domain" description="SSD" evidence="9">
    <location>
        <begin position="221"/>
        <end position="338"/>
    </location>
</feature>
<feature type="transmembrane region" description="Helical" evidence="8">
    <location>
        <begin position="644"/>
        <end position="672"/>
    </location>
</feature>
<proteinExistence type="inferred from homology"/>
<keyword evidence="3" id="KW-1003">Cell membrane</keyword>
<evidence type="ECO:0000313" key="10">
    <source>
        <dbReference type="EMBL" id="MBM7416524.1"/>
    </source>
</evidence>